<evidence type="ECO:0000313" key="3">
    <source>
        <dbReference type="Proteomes" id="UP000305778"/>
    </source>
</evidence>
<dbReference type="InterPro" id="IPR009003">
    <property type="entry name" value="Peptidase_S1_PA"/>
</dbReference>
<dbReference type="EMBL" id="SUMC01000156">
    <property type="protein sequence ID" value="TJZ96758.1"/>
    <property type="molecule type" value="Genomic_DNA"/>
</dbReference>
<feature type="region of interest" description="Disordered" evidence="1">
    <location>
        <begin position="392"/>
        <end position="411"/>
    </location>
</feature>
<keyword evidence="3" id="KW-1185">Reference proteome</keyword>
<dbReference type="AlphaFoldDB" id="A0A4V5MZ65"/>
<evidence type="ECO:0000256" key="1">
    <source>
        <dbReference type="SAM" id="MobiDB-lite"/>
    </source>
</evidence>
<comment type="caution">
    <text evidence="2">The sequence shown here is derived from an EMBL/GenBank/DDBJ whole genome shotgun (WGS) entry which is preliminary data.</text>
</comment>
<dbReference type="SUPFAM" id="SSF50494">
    <property type="entry name" value="Trypsin-like serine proteases"/>
    <property type="match status" value="1"/>
</dbReference>
<gene>
    <name evidence="2" type="ORF">FCI23_50615</name>
</gene>
<feature type="region of interest" description="Disordered" evidence="1">
    <location>
        <begin position="59"/>
        <end position="92"/>
    </location>
</feature>
<dbReference type="Gene3D" id="2.40.10.120">
    <property type="match status" value="1"/>
</dbReference>
<dbReference type="Pfam" id="PF13365">
    <property type="entry name" value="Trypsin_2"/>
    <property type="match status" value="1"/>
</dbReference>
<dbReference type="Proteomes" id="UP000305778">
    <property type="component" value="Unassembled WGS sequence"/>
</dbReference>
<proteinExistence type="predicted"/>
<name>A0A4V5MZ65_9ACTN</name>
<sequence length="411" mass="43830">MTMSLMRTNPTARSRRIPVPAPWQTVHRSGGCRHDHGPRLLLPMRPPRPVRCTDERHRRPAHAAHHLGPLPVRRRPTGLLAPRPGRRRGGSAAGAARFCPCALPSLACRTGVAGVGPCSMAKIDAMVLYSAVRLVAVFFDRSNNKLAGTGSGFIITDTAENRYLVTNRHVLDHNFKKFGGWELESVKVDGQYQSAAMDILSTVPQQVTITDPAPRFLDSDKVDLAVLPLDAPLGHAQALVGEGTFNSLPASMLASAADFAFGRVAVGGTVLTPGYPGIGGEVAERPILVGGVISSDPRYPAALGIDTYPSQVLTHSFSWNGMSGSPVLCYVPKELTWGDLETGNYEELILAGVNAGHIKTSGETAGVLTRFIRADALAELLNVAGAQGIPMVRTPKSESDADKVGEDGPYR</sequence>
<protein>
    <submittedName>
        <fullName evidence="2">Trypsin-like peptidase domain-containing protein</fullName>
    </submittedName>
</protein>
<evidence type="ECO:0000313" key="2">
    <source>
        <dbReference type="EMBL" id="TJZ96758.1"/>
    </source>
</evidence>
<reference evidence="2 3" key="1">
    <citation type="submission" date="2019-04" db="EMBL/GenBank/DDBJ databases">
        <title>Streptomyces oryziradicis sp. nov., a novel actinomycete isolated from rhizosphere soil of rice (Oryza sativa L.).</title>
        <authorList>
            <person name="Li C."/>
        </authorList>
    </citation>
    <scope>NUCLEOTIDE SEQUENCE [LARGE SCALE GENOMIC DNA]</scope>
    <source>
        <strain evidence="2 3">NEAU-C40</strain>
    </source>
</reference>
<accession>A0A4V5MZ65</accession>
<organism evidence="2 3">
    <name type="scientific">Actinacidiphila oryziradicis</name>
    <dbReference type="NCBI Taxonomy" id="2571141"/>
    <lineage>
        <taxon>Bacteria</taxon>
        <taxon>Bacillati</taxon>
        <taxon>Actinomycetota</taxon>
        <taxon>Actinomycetes</taxon>
        <taxon>Kitasatosporales</taxon>
        <taxon>Streptomycetaceae</taxon>
        <taxon>Actinacidiphila</taxon>
    </lineage>
</organism>
<feature type="compositionally biased region" description="Basic and acidic residues" evidence="1">
    <location>
        <begin position="395"/>
        <end position="411"/>
    </location>
</feature>
<dbReference type="OrthoDB" id="7191282at2"/>